<accession>A0A4R5YIE4</accession>
<evidence type="ECO:0000313" key="3">
    <source>
        <dbReference type="Proteomes" id="UP000295163"/>
    </source>
</evidence>
<dbReference type="Gene3D" id="2.40.160.20">
    <property type="match status" value="1"/>
</dbReference>
<proteinExistence type="inferred from homology"/>
<evidence type="ECO:0000256" key="1">
    <source>
        <dbReference type="HAMAP-Rule" id="MF_00775"/>
    </source>
</evidence>
<evidence type="ECO:0000313" key="2">
    <source>
        <dbReference type="EMBL" id="TDL44706.1"/>
    </source>
</evidence>
<dbReference type="InterPro" id="IPR020915">
    <property type="entry name" value="UPF0311"/>
</dbReference>
<dbReference type="PANTHER" id="PTHR37315:SF1">
    <property type="entry name" value="UPF0311 PROTEIN BLR7842"/>
    <property type="match status" value="1"/>
</dbReference>
<comment type="caution">
    <text evidence="2">The sequence shown here is derived from an EMBL/GenBank/DDBJ whole genome shotgun (WGS) entry which is preliminary data.</text>
</comment>
<dbReference type="GeneID" id="64347052"/>
<sequence>MSSPSASAAAATTPAAAPAMTFLATISVTVGIPTEIGPTPQGVRRIIPITGGRVDGPRLRGRVEPVGADYQLLVSETVTELEAKYAITTDEGEHVYVTNFGIRAGSAEDIARLVRGEPVEPERVYFRCSPRMISSGPTWSWLAGRILVGTGRRHPDRVELDIFVLE</sequence>
<dbReference type="HAMAP" id="MF_00775">
    <property type="entry name" value="UPF0311"/>
    <property type="match status" value="1"/>
</dbReference>
<gene>
    <name evidence="2" type="ORF">E2R59_06470</name>
</gene>
<name>A0A4R5YIE4_KOCRO</name>
<reference evidence="2 3" key="1">
    <citation type="submission" date="2019-03" db="EMBL/GenBank/DDBJ databases">
        <title>Genome Sequencing and Assembly of Various Microbes Isolated from Partially Reclaimed Soil and Acid Mine Drainage (AMD) Site.</title>
        <authorList>
            <person name="Steinbock B."/>
            <person name="Bechtold R."/>
            <person name="Sevigny J.L."/>
            <person name="Thomas D."/>
            <person name="Cuthill L.R."/>
            <person name="Aveiro Johannsen E.J."/>
            <person name="Thomas K."/>
            <person name="Ghosh A."/>
        </authorList>
    </citation>
    <scope>NUCLEOTIDE SEQUENCE [LARGE SCALE GENOMIC DNA]</scope>
    <source>
        <strain evidence="2 3">S-A3</strain>
    </source>
</reference>
<dbReference type="PANTHER" id="PTHR37315">
    <property type="entry name" value="UPF0311 PROTEIN BLR7842"/>
    <property type="match status" value="1"/>
</dbReference>
<dbReference type="Pfam" id="PF11578">
    <property type="entry name" value="DUF3237"/>
    <property type="match status" value="1"/>
</dbReference>
<dbReference type="RefSeq" id="WP_133409782.1">
    <property type="nucleotide sequence ID" value="NZ_SMZT01000002.1"/>
</dbReference>
<dbReference type="Proteomes" id="UP000295163">
    <property type="component" value="Unassembled WGS sequence"/>
</dbReference>
<organism evidence="2 3">
    <name type="scientific">Kocuria rosea</name>
    <name type="common">Deinococcus erythromyxa</name>
    <name type="synonym">Micrococcus rubens</name>
    <dbReference type="NCBI Taxonomy" id="1275"/>
    <lineage>
        <taxon>Bacteria</taxon>
        <taxon>Bacillati</taxon>
        <taxon>Actinomycetota</taxon>
        <taxon>Actinomycetes</taxon>
        <taxon>Micrococcales</taxon>
        <taxon>Micrococcaceae</taxon>
        <taxon>Kocuria</taxon>
    </lineage>
</organism>
<comment type="similarity">
    <text evidence="1">Belongs to the UPF0311 family.</text>
</comment>
<dbReference type="EMBL" id="SMZT01000002">
    <property type="protein sequence ID" value="TDL44706.1"/>
    <property type="molecule type" value="Genomic_DNA"/>
</dbReference>
<dbReference type="AlphaFoldDB" id="A0A4R5YIE4"/>
<protein>
    <recommendedName>
        <fullName evidence="1">UPF0311 protein E2R59_06470</fullName>
    </recommendedName>
</protein>